<proteinExistence type="predicted"/>
<reference evidence="2" key="1">
    <citation type="journal article" date="2023" name="BMC Genomics">
        <title>Chromosome-level genome assemblies of Cutaneotrichosporon spp. (Trichosporonales, Basidiomycota) reveal imbalanced evolution between nucleotide sequences and chromosome synteny.</title>
        <authorList>
            <person name="Kobayashi Y."/>
            <person name="Kayamori A."/>
            <person name="Aoki K."/>
            <person name="Shiwa Y."/>
            <person name="Matsutani M."/>
            <person name="Fujita N."/>
            <person name="Sugita T."/>
            <person name="Iwasaki W."/>
            <person name="Tanaka N."/>
            <person name="Takashima M."/>
        </authorList>
    </citation>
    <scope>NUCLEOTIDE SEQUENCE</scope>
    <source>
        <strain evidence="2">HIS019</strain>
    </source>
</reference>
<gene>
    <name evidence="2" type="ORF">CcaverHIS019_0202630</name>
</gene>
<sequence length="207" mass="20965">MRTALLAASLFPVVYAHADSTSSAGAPSVDFFLAADGSGMGPGAVIIGGTHRTQAIDDVIVPGPVVNVPHPNHIPVVVDPTAVNDPSTIVVTVDPTPYDTSITMGDMTWASFATGKTTSYPSYPNKKTTRSPTATSVPPLAASAMAPFATASWPFASPFPGISDSKVPAWGSSFSVGPTAATAAGHIPCYNDGAIGFALLGAALFAF</sequence>
<organism evidence="2 3">
    <name type="scientific">Cutaneotrichosporon cavernicola</name>
    <dbReference type="NCBI Taxonomy" id="279322"/>
    <lineage>
        <taxon>Eukaryota</taxon>
        <taxon>Fungi</taxon>
        <taxon>Dikarya</taxon>
        <taxon>Basidiomycota</taxon>
        <taxon>Agaricomycotina</taxon>
        <taxon>Tremellomycetes</taxon>
        <taxon>Trichosporonales</taxon>
        <taxon>Trichosporonaceae</taxon>
        <taxon>Cutaneotrichosporon</taxon>
    </lineage>
</organism>
<keyword evidence="1" id="KW-0732">Signal</keyword>
<evidence type="ECO:0000313" key="2">
    <source>
        <dbReference type="EMBL" id="BEI88901.1"/>
    </source>
</evidence>
<evidence type="ECO:0000313" key="3">
    <source>
        <dbReference type="Proteomes" id="UP001233271"/>
    </source>
</evidence>
<dbReference type="GeneID" id="85492772"/>
<feature type="chain" id="PRO_5041219092" evidence="1">
    <location>
        <begin position="17"/>
        <end position="207"/>
    </location>
</feature>
<dbReference type="KEGG" id="ccac:CcaHIS019_0202630"/>
<dbReference type="EMBL" id="AP028213">
    <property type="protein sequence ID" value="BEI88901.1"/>
    <property type="molecule type" value="Genomic_DNA"/>
</dbReference>
<evidence type="ECO:0000256" key="1">
    <source>
        <dbReference type="SAM" id="SignalP"/>
    </source>
</evidence>
<name>A0AA48I0K0_9TREE</name>
<dbReference type="RefSeq" id="XP_060454167.1">
    <property type="nucleotide sequence ID" value="XM_060597255.1"/>
</dbReference>
<feature type="signal peptide" evidence="1">
    <location>
        <begin position="1"/>
        <end position="16"/>
    </location>
</feature>
<dbReference type="AlphaFoldDB" id="A0AA48I0K0"/>
<accession>A0AA48I0K0</accession>
<dbReference type="Proteomes" id="UP001233271">
    <property type="component" value="Chromosome 2"/>
</dbReference>
<keyword evidence="3" id="KW-1185">Reference proteome</keyword>
<protein>
    <submittedName>
        <fullName evidence="2">Uncharacterized protein</fullName>
    </submittedName>
</protein>